<evidence type="ECO:0000259" key="2">
    <source>
        <dbReference type="Pfam" id="PF17919"/>
    </source>
</evidence>
<dbReference type="InterPro" id="IPR050951">
    <property type="entry name" value="Retrovirus_Pol_polyprotein"/>
</dbReference>
<organism evidence="3 4">
    <name type="scientific">Paramuricea clavata</name>
    <name type="common">Red gorgonian</name>
    <name type="synonym">Violescent sea-whip</name>
    <dbReference type="NCBI Taxonomy" id="317549"/>
    <lineage>
        <taxon>Eukaryota</taxon>
        <taxon>Metazoa</taxon>
        <taxon>Cnidaria</taxon>
        <taxon>Anthozoa</taxon>
        <taxon>Octocorallia</taxon>
        <taxon>Malacalcyonacea</taxon>
        <taxon>Plexauridae</taxon>
        <taxon>Paramuricea</taxon>
    </lineage>
</organism>
<dbReference type="InterPro" id="IPR043128">
    <property type="entry name" value="Rev_trsase/Diguanyl_cyclase"/>
</dbReference>
<keyword evidence="4" id="KW-1185">Reference proteome</keyword>
<dbReference type="Gene3D" id="3.30.70.270">
    <property type="match status" value="2"/>
</dbReference>
<accession>A0A7D9D587</accession>
<dbReference type="Pfam" id="PF17919">
    <property type="entry name" value="RT_RNaseH_2"/>
    <property type="match status" value="1"/>
</dbReference>
<protein>
    <submittedName>
        <fullName evidence="3">Uncharacterized protein</fullName>
    </submittedName>
</protein>
<dbReference type="SUPFAM" id="SSF56672">
    <property type="entry name" value="DNA/RNA polymerases"/>
    <property type="match status" value="1"/>
</dbReference>
<evidence type="ECO:0000313" key="3">
    <source>
        <dbReference type="EMBL" id="CAB3977109.1"/>
    </source>
</evidence>
<dbReference type="EMBL" id="CACRXK020000029">
    <property type="protein sequence ID" value="CAB3977109.1"/>
    <property type="molecule type" value="Genomic_DNA"/>
</dbReference>
<dbReference type="PANTHER" id="PTHR37984:SF11">
    <property type="entry name" value="INTEGRASE CATALYTIC DOMAIN-CONTAINING PROTEIN"/>
    <property type="match status" value="1"/>
</dbReference>
<reference evidence="3" key="1">
    <citation type="submission" date="2020-04" db="EMBL/GenBank/DDBJ databases">
        <authorList>
            <person name="Alioto T."/>
            <person name="Alioto T."/>
            <person name="Gomez Garrido J."/>
        </authorList>
    </citation>
    <scope>NUCLEOTIDE SEQUENCE</scope>
    <source>
        <strain evidence="3">A484AB</strain>
    </source>
</reference>
<dbReference type="Proteomes" id="UP001152795">
    <property type="component" value="Unassembled WGS sequence"/>
</dbReference>
<evidence type="ECO:0000313" key="4">
    <source>
        <dbReference type="Proteomes" id="UP001152795"/>
    </source>
</evidence>
<dbReference type="CDD" id="cd01647">
    <property type="entry name" value="RT_LTR"/>
    <property type="match status" value="1"/>
</dbReference>
<dbReference type="InterPro" id="IPR000477">
    <property type="entry name" value="RT_dom"/>
</dbReference>
<feature type="domain" description="Reverse transcriptase/retrotransposon-derived protein RNase H-like" evidence="2">
    <location>
        <begin position="298"/>
        <end position="387"/>
    </location>
</feature>
<dbReference type="InterPro" id="IPR043502">
    <property type="entry name" value="DNA/RNA_pol_sf"/>
</dbReference>
<name>A0A7D9D587_PARCT</name>
<sequence>MATSSAAVTATKGPKLKVLPFDPHGDRLDLGKRWEKWFERFERDLKKYYKIQDLLDQDIIERVPDNQPRSWVSPPVIAPKPDSDDIRFCIDMRMANKAIQCPYTQIPTMADIVNKCQGAERFTKLDLKEAYHQLVLDEQSRNISTFYCPDGLYRCKRLNYGTKSAKDILHLEMHKTLSGIPSQKNIADDILIGGSVEEHDAALPKVLSALTSNSITVNPDKCVFDVEEVRFVGLVFNKQGIKPDPKNVKNLQDASQTTSKVELRSFLGMVGFRERFIPNFASIVHPLRQKLKENIWAWDEMCQESFTKLQASLSEFSLLHHYVIGHDTELVVDASITGLGAVLVQCASKTEAFHPVMYKSRSLKEVETRYSATEREALAVSWTCRTVTVDGRNWHGSEIHLMRTPRSQPWRRYSPTKVSQRYVNRTMARLSNQK</sequence>
<dbReference type="Gene3D" id="3.10.10.10">
    <property type="entry name" value="HIV Type 1 Reverse Transcriptase, subunit A, domain 1"/>
    <property type="match status" value="1"/>
</dbReference>
<feature type="domain" description="Reverse transcriptase" evidence="1">
    <location>
        <begin position="79"/>
        <end position="235"/>
    </location>
</feature>
<dbReference type="Pfam" id="PF00078">
    <property type="entry name" value="RVT_1"/>
    <property type="match status" value="1"/>
</dbReference>
<proteinExistence type="predicted"/>
<dbReference type="OrthoDB" id="775972at2759"/>
<dbReference type="InterPro" id="IPR041577">
    <property type="entry name" value="RT_RNaseH_2"/>
</dbReference>
<dbReference type="PANTHER" id="PTHR37984">
    <property type="entry name" value="PROTEIN CBG26694"/>
    <property type="match status" value="1"/>
</dbReference>
<evidence type="ECO:0000259" key="1">
    <source>
        <dbReference type="Pfam" id="PF00078"/>
    </source>
</evidence>
<dbReference type="AlphaFoldDB" id="A0A7D9D587"/>
<gene>
    <name evidence="3" type="ORF">PACLA_8A060260</name>
</gene>
<comment type="caution">
    <text evidence="3">The sequence shown here is derived from an EMBL/GenBank/DDBJ whole genome shotgun (WGS) entry which is preliminary data.</text>
</comment>